<gene>
    <name evidence="3" type="ORF">IAA07_01680</name>
</gene>
<keyword evidence="1" id="KW-0812">Transmembrane</keyword>
<dbReference type="PANTHER" id="PTHR40448">
    <property type="entry name" value="TWO-COMPONENT SENSOR HISTIDINE KINASE"/>
    <property type="match status" value="1"/>
</dbReference>
<feature type="transmembrane region" description="Helical" evidence="1">
    <location>
        <begin position="191"/>
        <end position="213"/>
    </location>
</feature>
<feature type="transmembrane region" description="Helical" evidence="1">
    <location>
        <begin position="66"/>
        <end position="84"/>
    </location>
</feature>
<dbReference type="AlphaFoldDB" id="A0A9D2HGX9"/>
<feature type="transmembrane region" description="Helical" evidence="1">
    <location>
        <begin position="6"/>
        <end position="28"/>
    </location>
</feature>
<dbReference type="GO" id="GO:0042802">
    <property type="term" value="F:identical protein binding"/>
    <property type="evidence" value="ECO:0007669"/>
    <property type="project" value="TreeGrafter"/>
</dbReference>
<dbReference type="Proteomes" id="UP000823900">
    <property type="component" value="Unassembled WGS sequence"/>
</dbReference>
<dbReference type="CDD" id="cd16935">
    <property type="entry name" value="HATPase_AgrC-ComD-like"/>
    <property type="match status" value="1"/>
</dbReference>
<reference evidence="3" key="2">
    <citation type="submission" date="2021-04" db="EMBL/GenBank/DDBJ databases">
        <authorList>
            <person name="Gilroy R."/>
        </authorList>
    </citation>
    <scope>NUCLEOTIDE SEQUENCE</scope>
    <source>
        <strain evidence="3">CHK178-16964</strain>
    </source>
</reference>
<evidence type="ECO:0000313" key="3">
    <source>
        <dbReference type="EMBL" id="HJA70274.1"/>
    </source>
</evidence>
<dbReference type="InterPro" id="IPR036890">
    <property type="entry name" value="HATPase_C_sf"/>
</dbReference>
<evidence type="ECO:0000313" key="4">
    <source>
        <dbReference type="Proteomes" id="UP000823900"/>
    </source>
</evidence>
<proteinExistence type="predicted"/>
<comment type="caution">
    <text evidence="3">The sequence shown here is derived from an EMBL/GenBank/DDBJ whole genome shotgun (WGS) entry which is preliminary data.</text>
</comment>
<protein>
    <submittedName>
        <fullName evidence="3">GHKL domain-containing protein</fullName>
    </submittedName>
</protein>
<feature type="transmembrane region" description="Helical" evidence="1">
    <location>
        <begin position="160"/>
        <end position="179"/>
    </location>
</feature>
<feature type="transmembrane region" description="Helical" evidence="1">
    <location>
        <begin position="91"/>
        <end position="108"/>
    </location>
</feature>
<reference evidence="3" key="1">
    <citation type="journal article" date="2021" name="PeerJ">
        <title>Extensive microbial diversity within the chicken gut microbiome revealed by metagenomics and culture.</title>
        <authorList>
            <person name="Gilroy R."/>
            <person name="Ravi A."/>
            <person name="Getino M."/>
            <person name="Pursley I."/>
            <person name="Horton D.L."/>
            <person name="Alikhan N.F."/>
            <person name="Baker D."/>
            <person name="Gharbi K."/>
            <person name="Hall N."/>
            <person name="Watson M."/>
            <person name="Adriaenssens E.M."/>
            <person name="Foster-Nyarko E."/>
            <person name="Jarju S."/>
            <person name="Secka A."/>
            <person name="Antonio M."/>
            <person name="Oren A."/>
            <person name="Chaudhuri R.R."/>
            <person name="La Ragione R."/>
            <person name="Hildebrand F."/>
            <person name="Pallen M.J."/>
        </authorList>
    </citation>
    <scope>NUCLEOTIDE SEQUENCE</scope>
    <source>
        <strain evidence="3">CHK178-16964</strain>
    </source>
</reference>
<keyword evidence="1" id="KW-0472">Membrane</keyword>
<sequence length="440" mass="49943">MDAEKMKILIVCIYGLVCFLPYACLSLYPFSNRLRFSLKGTALICILWAAAKEAVVYFLIQAQAGGWLFGMHWICGIPFMLILVSGNWSQVLFAQCLLYSQMTVFPYMSSWLLCDGNTRGLPVLLFLTALCFIGIAFSFKKILLPLLTARMNIVLKRWSLFWMIPYVVYLLICSNCYFWEAARKNVNDGILVINLIFLNLFFLLIYMILNSVLMENADALHREKDIKNMALISRQYDKILERQENIRKLRHDTRHFIRVMNEMLQKKDLDGLQDYLYQYGEITNRASQFDTVTICSNPMVNGIVSYYLSEAKNAGIDVYEDCDLKEPFPVSGLELSGMIGNLLENALEACQRMEGGNPFIRLILKSQGNGILVLLVENSYQGQIRTKGENFLSSKRNDIGLGLSSVCDTVERAGGTVKIGYDGAVFRVSIMLTAAVKETQ</sequence>
<evidence type="ECO:0000259" key="2">
    <source>
        <dbReference type="Pfam" id="PF14501"/>
    </source>
</evidence>
<dbReference type="PANTHER" id="PTHR40448:SF1">
    <property type="entry name" value="TWO-COMPONENT SENSOR HISTIDINE KINASE"/>
    <property type="match status" value="1"/>
</dbReference>
<dbReference type="InterPro" id="IPR032834">
    <property type="entry name" value="NatK-like_C"/>
</dbReference>
<feature type="transmembrane region" description="Helical" evidence="1">
    <location>
        <begin position="40"/>
        <end position="60"/>
    </location>
</feature>
<organism evidence="3 4">
    <name type="scientific">Candidatus Lachnoclostridium stercoravium</name>
    <dbReference type="NCBI Taxonomy" id="2838633"/>
    <lineage>
        <taxon>Bacteria</taxon>
        <taxon>Bacillati</taxon>
        <taxon>Bacillota</taxon>
        <taxon>Clostridia</taxon>
        <taxon>Lachnospirales</taxon>
        <taxon>Lachnospiraceae</taxon>
    </lineage>
</organism>
<evidence type="ECO:0000256" key="1">
    <source>
        <dbReference type="SAM" id="Phobius"/>
    </source>
</evidence>
<keyword evidence="1" id="KW-1133">Transmembrane helix</keyword>
<feature type="transmembrane region" description="Helical" evidence="1">
    <location>
        <begin position="120"/>
        <end position="139"/>
    </location>
</feature>
<dbReference type="Pfam" id="PF14501">
    <property type="entry name" value="HATPase_c_5"/>
    <property type="match status" value="1"/>
</dbReference>
<feature type="domain" description="Sensor histidine kinase NatK-like C-terminal" evidence="2">
    <location>
        <begin position="334"/>
        <end position="432"/>
    </location>
</feature>
<name>A0A9D2HGX9_9FIRM</name>
<dbReference type="Gene3D" id="3.30.565.10">
    <property type="entry name" value="Histidine kinase-like ATPase, C-terminal domain"/>
    <property type="match status" value="1"/>
</dbReference>
<accession>A0A9D2HGX9</accession>
<dbReference type="SUPFAM" id="SSF55874">
    <property type="entry name" value="ATPase domain of HSP90 chaperone/DNA topoisomerase II/histidine kinase"/>
    <property type="match status" value="1"/>
</dbReference>
<dbReference type="EMBL" id="DWZA01000016">
    <property type="protein sequence ID" value="HJA70274.1"/>
    <property type="molecule type" value="Genomic_DNA"/>
</dbReference>